<dbReference type="Proteomes" id="UP000078576">
    <property type="component" value="Unassembled WGS sequence"/>
</dbReference>
<dbReference type="EMBL" id="KN714679">
    <property type="protein sequence ID" value="KUI55308.1"/>
    <property type="molecule type" value="Genomic_DNA"/>
</dbReference>
<feature type="chain" id="PRO_5008265849" evidence="1">
    <location>
        <begin position="19"/>
        <end position="251"/>
    </location>
</feature>
<evidence type="ECO:0000313" key="3">
    <source>
        <dbReference type="Proteomes" id="UP000078576"/>
    </source>
</evidence>
<evidence type="ECO:0000313" key="2">
    <source>
        <dbReference type="EMBL" id="KUI55308.1"/>
    </source>
</evidence>
<gene>
    <name evidence="2" type="ORF">VP1G_02694</name>
</gene>
<sequence length="251" mass="25404">MQFSTIFVSALLSATGLAAPTEARADSVSMMATATTWTIASLQRVCDAADTSCTWTFGINNGTATTPCTEVVTGSPASQTNGGPATCGVYTVTSGWSGQFGAGNGFTTLAVVDYTTGLIIYPAYTDKQVSSGAVFSANCITHSVSCNYHFEVMASSAASSPVTCDVTLQGPDSLPAVPLSACSSPFYSFSVVKAASGLDLTITTPLGASSNVTGTHHIDAADIASTQSGAVTTQAYTGSPSFTVPASVTQF</sequence>
<keyword evidence="1" id="KW-0732">Signal</keyword>
<accession>A0A194UUG8</accession>
<keyword evidence="3" id="KW-1185">Reference proteome</keyword>
<protein>
    <submittedName>
        <fullName evidence="2">Uncharacterized protein</fullName>
    </submittedName>
</protein>
<evidence type="ECO:0000256" key="1">
    <source>
        <dbReference type="SAM" id="SignalP"/>
    </source>
</evidence>
<dbReference type="AlphaFoldDB" id="A0A194UUG8"/>
<feature type="signal peptide" evidence="1">
    <location>
        <begin position="1"/>
        <end position="18"/>
    </location>
</feature>
<proteinExistence type="predicted"/>
<name>A0A194UUG8_CYTMA</name>
<dbReference type="OrthoDB" id="5352317at2759"/>
<organism evidence="2 3">
    <name type="scientific">Cytospora mali</name>
    <name type="common">Apple Valsa canker fungus</name>
    <name type="synonym">Valsa mali</name>
    <dbReference type="NCBI Taxonomy" id="578113"/>
    <lineage>
        <taxon>Eukaryota</taxon>
        <taxon>Fungi</taxon>
        <taxon>Dikarya</taxon>
        <taxon>Ascomycota</taxon>
        <taxon>Pezizomycotina</taxon>
        <taxon>Sordariomycetes</taxon>
        <taxon>Sordariomycetidae</taxon>
        <taxon>Diaporthales</taxon>
        <taxon>Cytosporaceae</taxon>
        <taxon>Cytospora</taxon>
    </lineage>
</organism>
<reference evidence="3" key="1">
    <citation type="submission" date="2014-12" db="EMBL/GenBank/DDBJ databases">
        <title>Genome Sequence of Valsa Canker Pathogens Uncovers a Specific Adaption of Colonization on Woody Bark.</title>
        <authorList>
            <person name="Yin Z."/>
            <person name="Liu H."/>
            <person name="Gao X."/>
            <person name="Li Z."/>
            <person name="Song N."/>
            <person name="Ke X."/>
            <person name="Dai Q."/>
            <person name="Wu Y."/>
            <person name="Sun Y."/>
            <person name="Xu J.-R."/>
            <person name="Kang Z.K."/>
            <person name="Wang L."/>
            <person name="Huang L."/>
        </authorList>
    </citation>
    <scope>NUCLEOTIDE SEQUENCE [LARGE SCALE GENOMIC DNA]</scope>
    <source>
        <strain evidence="3">SXYL134</strain>
    </source>
</reference>